<dbReference type="PANTHER" id="PTHR12196:SF2">
    <property type="entry name" value="DIPHTHINE--AMMONIA LIGASE"/>
    <property type="match status" value="1"/>
</dbReference>
<dbReference type="SUPFAM" id="SSF52402">
    <property type="entry name" value="Adenine nucleotide alpha hydrolases-like"/>
    <property type="match status" value="1"/>
</dbReference>
<dbReference type="FunFam" id="3.40.50.620:FF:000069">
    <property type="entry name" value="diphthine--ammonia ligase"/>
    <property type="match status" value="1"/>
</dbReference>
<evidence type="ECO:0000256" key="4">
    <source>
        <dbReference type="ARBA" id="ARBA00018426"/>
    </source>
</evidence>
<dbReference type="PANTHER" id="PTHR12196">
    <property type="entry name" value="DOMAIN OF UNKNOWN FUNCTION 71 DUF71 -CONTAINING PROTEIN"/>
    <property type="match status" value="1"/>
</dbReference>
<comment type="catalytic activity">
    <reaction evidence="12">
        <text>diphthine-[translation elongation factor 2] + NH4(+) + ATP = diphthamide-[translation elongation factor 2] + AMP + diphosphate + H(+)</text>
        <dbReference type="Rhea" id="RHEA:19753"/>
        <dbReference type="Rhea" id="RHEA-COMP:10172"/>
        <dbReference type="Rhea" id="RHEA-COMP:10174"/>
        <dbReference type="ChEBI" id="CHEBI:15378"/>
        <dbReference type="ChEBI" id="CHEBI:16692"/>
        <dbReference type="ChEBI" id="CHEBI:28938"/>
        <dbReference type="ChEBI" id="CHEBI:30616"/>
        <dbReference type="ChEBI" id="CHEBI:33019"/>
        <dbReference type="ChEBI" id="CHEBI:82696"/>
        <dbReference type="ChEBI" id="CHEBI:456215"/>
        <dbReference type="EC" id="6.3.1.14"/>
    </reaction>
</comment>
<evidence type="ECO:0000256" key="5">
    <source>
        <dbReference type="ARBA" id="ARBA00022598"/>
    </source>
</evidence>
<proteinExistence type="inferred from homology"/>
<evidence type="ECO:0000256" key="8">
    <source>
        <dbReference type="ARBA" id="ARBA00029814"/>
    </source>
</evidence>
<protein>
    <recommendedName>
        <fullName evidence="4">Diphthine--ammonia ligase</fullName>
        <ecNumber evidence="3">6.3.1.14</ecNumber>
    </recommendedName>
    <alternativeName>
        <fullName evidence="9">ATP-binding domain-containing protein 4</fullName>
    </alternativeName>
    <alternativeName>
        <fullName evidence="8">Diphthamide synthase</fullName>
    </alternativeName>
    <alternativeName>
        <fullName evidence="10">Diphthamide synthetase</fullName>
    </alternativeName>
    <alternativeName>
        <fullName evidence="11">Protein DPH6 homolog</fullName>
    </alternativeName>
</protein>
<dbReference type="GO" id="GO:0017178">
    <property type="term" value="F:diphthine-ammonia ligase activity"/>
    <property type="evidence" value="ECO:0007669"/>
    <property type="project" value="UniProtKB-EC"/>
</dbReference>
<dbReference type="InterPro" id="IPR002761">
    <property type="entry name" value="Diphthami_syn_dom"/>
</dbReference>
<comment type="similarity">
    <text evidence="2">Belongs to the Diphthine--ammonia ligase family.</text>
</comment>
<accession>A0AAD9QFJ5</accession>
<reference evidence="14" key="2">
    <citation type="journal article" date="2023" name="Science">
        <title>Genomic signatures of disease resistance in endangered staghorn corals.</title>
        <authorList>
            <person name="Vollmer S.V."/>
            <person name="Selwyn J.D."/>
            <person name="Despard B.A."/>
            <person name="Roesel C.L."/>
        </authorList>
    </citation>
    <scope>NUCLEOTIDE SEQUENCE</scope>
    <source>
        <strain evidence="14">K2</strain>
    </source>
</reference>
<evidence type="ECO:0000313" key="15">
    <source>
        <dbReference type="Proteomes" id="UP001249851"/>
    </source>
</evidence>
<dbReference type="InterPro" id="IPR030662">
    <property type="entry name" value="DPH6/MJ0570"/>
</dbReference>
<dbReference type="EMBL" id="JARQWQ010000036">
    <property type="protein sequence ID" value="KAK2560348.1"/>
    <property type="molecule type" value="Genomic_DNA"/>
</dbReference>
<evidence type="ECO:0000313" key="14">
    <source>
        <dbReference type="EMBL" id="KAK2560348.1"/>
    </source>
</evidence>
<dbReference type="InterPro" id="IPR014729">
    <property type="entry name" value="Rossmann-like_a/b/a_fold"/>
</dbReference>
<dbReference type="FunFam" id="3.90.1490.10:FF:000001">
    <property type="entry name" value="Diphthine--ammonia ligase"/>
    <property type="match status" value="1"/>
</dbReference>
<dbReference type="SUPFAM" id="SSF55298">
    <property type="entry name" value="YjgF-like"/>
    <property type="match status" value="1"/>
</dbReference>
<keyword evidence="7" id="KW-0067">ATP-binding</keyword>
<dbReference type="Gene3D" id="3.90.1490.10">
    <property type="entry name" value="putative n-type atp pyrophosphatase, domain 2"/>
    <property type="match status" value="1"/>
</dbReference>
<dbReference type="Pfam" id="PF01042">
    <property type="entry name" value="Ribonuc_L-PSP"/>
    <property type="match status" value="1"/>
</dbReference>
<dbReference type="Pfam" id="PF01902">
    <property type="entry name" value="Diphthami_syn_2"/>
    <property type="match status" value="1"/>
</dbReference>
<evidence type="ECO:0000256" key="1">
    <source>
        <dbReference type="ARBA" id="ARBA00005156"/>
    </source>
</evidence>
<keyword evidence="15" id="KW-1185">Reference proteome</keyword>
<dbReference type="GO" id="GO:0005524">
    <property type="term" value="F:ATP binding"/>
    <property type="evidence" value="ECO:0007669"/>
    <property type="project" value="UniProtKB-KW"/>
</dbReference>
<dbReference type="NCBIfam" id="TIGR00290">
    <property type="entry name" value="MJ0570_dom"/>
    <property type="match status" value="1"/>
</dbReference>
<organism evidence="14 15">
    <name type="scientific">Acropora cervicornis</name>
    <name type="common">Staghorn coral</name>
    <dbReference type="NCBI Taxonomy" id="6130"/>
    <lineage>
        <taxon>Eukaryota</taxon>
        <taxon>Metazoa</taxon>
        <taxon>Cnidaria</taxon>
        <taxon>Anthozoa</taxon>
        <taxon>Hexacorallia</taxon>
        <taxon>Scleractinia</taxon>
        <taxon>Astrocoeniina</taxon>
        <taxon>Acroporidae</taxon>
        <taxon>Acropora</taxon>
    </lineage>
</organism>
<dbReference type="EC" id="6.3.1.14" evidence="3"/>
<dbReference type="CDD" id="cd01994">
    <property type="entry name" value="AANH_PF0828-like"/>
    <property type="match status" value="1"/>
</dbReference>
<evidence type="ECO:0000256" key="11">
    <source>
        <dbReference type="ARBA" id="ARBA00032849"/>
    </source>
</evidence>
<name>A0AAD9QFJ5_ACRCE</name>
<keyword evidence="6" id="KW-0547">Nucleotide-binding</keyword>
<sequence length="395" mass="44592">MKVVALISGGKDSCYNMMHCVQYGHTIVALANLKPKDGAAEELDSYMYQTVGHNAIDLYAQAMNLPLYRETIQGSSISQGKVYTELEEDEVEDLYRLLKKIKEDIPFEAISVGAILSNYQRVRVEHVCSRLGLSSLAYLWRRDQQELLSEMISSGIEAVLIKVAAMDLSPRHHLGLSISEVYSLMCKLKERYGSNICGEGGEYETFTLDCPDESEIIIHSDDAYAPVGFLHFKKMHLEDKEEASLQSCENLRCEESLEKLKIQTDNWNCIEIASDDMKVQRVTCTVPQRSQNFCNDSVGHSRSGDYIWVSGIYGQSTAKGKPLLIEDITRNVLHKLTEILNGLKADFHDAMIVHLFVKDMNNFAKVNSIYKSMLAVNPPARWNKKILLYCSPRLG</sequence>
<evidence type="ECO:0000256" key="10">
    <source>
        <dbReference type="ARBA" id="ARBA00031552"/>
    </source>
</evidence>
<evidence type="ECO:0000256" key="12">
    <source>
        <dbReference type="ARBA" id="ARBA00048108"/>
    </source>
</evidence>
<dbReference type="InterPro" id="IPR035959">
    <property type="entry name" value="RutC-like_sf"/>
</dbReference>
<feature type="domain" description="Diphthamide synthase" evidence="13">
    <location>
        <begin position="1"/>
        <end position="211"/>
    </location>
</feature>
<keyword evidence="5 14" id="KW-0436">Ligase</keyword>
<reference evidence="14" key="1">
    <citation type="journal article" date="2023" name="G3 (Bethesda)">
        <title>Whole genome assembly and annotation of the endangered Caribbean coral Acropora cervicornis.</title>
        <authorList>
            <person name="Selwyn J.D."/>
            <person name="Vollmer S.V."/>
        </authorList>
    </citation>
    <scope>NUCLEOTIDE SEQUENCE</scope>
    <source>
        <strain evidence="14">K2</strain>
    </source>
</reference>
<dbReference type="Gene3D" id="3.30.1330.40">
    <property type="entry name" value="RutC-like"/>
    <property type="match status" value="1"/>
</dbReference>
<dbReference type="AlphaFoldDB" id="A0AAD9QFJ5"/>
<evidence type="ECO:0000256" key="7">
    <source>
        <dbReference type="ARBA" id="ARBA00022840"/>
    </source>
</evidence>
<dbReference type="InterPro" id="IPR006175">
    <property type="entry name" value="YjgF/YER057c/UK114"/>
</dbReference>
<dbReference type="GO" id="GO:0017183">
    <property type="term" value="P:protein histidyl modification to diphthamide"/>
    <property type="evidence" value="ECO:0007669"/>
    <property type="project" value="TreeGrafter"/>
</dbReference>
<evidence type="ECO:0000259" key="13">
    <source>
        <dbReference type="Pfam" id="PF01902"/>
    </source>
</evidence>
<evidence type="ECO:0000256" key="3">
    <source>
        <dbReference type="ARBA" id="ARBA00012089"/>
    </source>
</evidence>
<gene>
    <name evidence="14" type="ORF">P5673_016683</name>
</gene>
<dbReference type="Proteomes" id="UP001249851">
    <property type="component" value="Unassembled WGS sequence"/>
</dbReference>
<comment type="caution">
    <text evidence="14">The sequence shown here is derived from an EMBL/GenBank/DDBJ whole genome shotgun (WGS) entry which is preliminary data.</text>
</comment>
<evidence type="ECO:0000256" key="9">
    <source>
        <dbReference type="ARBA" id="ARBA00031202"/>
    </source>
</evidence>
<comment type="pathway">
    <text evidence="1">Protein modification; peptidyl-diphthamide biosynthesis.</text>
</comment>
<evidence type="ECO:0000256" key="2">
    <source>
        <dbReference type="ARBA" id="ARBA00008496"/>
    </source>
</evidence>
<evidence type="ECO:0000256" key="6">
    <source>
        <dbReference type="ARBA" id="ARBA00022741"/>
    </source>
</evidence>
<dbReference type="Gene3D" id="3.40.50.620">
    <property type="entry name" value="HUPs"/>
    <property type="match status" value="1"/>
</dbReference>